<feature type="transmembrane region" description="Helical" evidence="1">
    <location>
        <begin position="115"/>
        <end position="133"/>
    </location>
</feature>
<organism evidence="2 3">
    <name type="scientific">Morganella morganii</name>
    <name type="common">Proteus morganii</name>
    <dbReference type="NCBI Taxonomy" id="582"/>
    <lineage>
        <taxon>Bacteria</taxon>
        <taxon>Pseudomonadati</taxon>
        <taxon>Pseudomonadota</taxon>
        <taxon>Gammaproteobacteria</taxon>
        <taxon>Enterobacterales</taxon>
        <taxon>Morganellaceae</taxon>
        <taxon>Morganella</taxon>
    </lineage>
</organism>
<sequence length="149" mass="17182">MTYSKDENRKNKAIRADIYGEAMFFLIPVLGLFCVSIAKNSASIKDIFYYLLTTSDWSLMSTVIFGQCAHKMAKIVPMMQRNINSSQYSFYVAKRIFLIVVSMLTYSIIIFFPNIYLGIIQIIIFLLAIFIFLQDSFATHKLLDKNNTN</sequence>
<proteinExistence type="predicted"/>
<dbReference type="Proteomes" id="UP001182247">
    <property type="component" value="Unassembled WGS sequence"/>
</dbReference>
<evidence type="ECO:0000256" key="1">
    <source>
        <dbReference type="SAM" id="Phobius"/>
    </source>
</evidence>
<keyword evidence="1" id="KW-0812">Transmembrane</keyword>
<feature type="transmembrane region" description="Helical" evidence="1">
    <location>
        <begin position="90"/>
        <end position="109"/>
    </location>
</feature>
<dbReference type="RefSeq" id="WP_214179679.1">
    <property type="nucleotide sequence ID" value="NZ_JALXUS010000001.1"/>
</dbReference>
<accession>A0AAE4FEY5</accession>
<comment type="caution">
    <text evidence="2">The sequence shown here is derived from an EMBL/GenBank/DDBJ whole genome shotgun (WGS) entry which is preliminary data.</text>
</comment>
<keyword evidence="1" id="KW-0472">Membrane</keyword>
<keyword evidence="1" id="KW-1133">Transmembrane helix</keyword>
<reference evidence="2" key="1">
    <citation type="submission" date="2023-02" db="EMBL/GenBank/DDBJ databases">
        <title>Detection, antimicrobial susceptibility and genomic characterization of NDM-producing species of Morganellaceae, Yersiniaceae, and Enterobacteriaceae other than Klebsiella.</title>
        <authorList>
            <person name="Camargo C.H."/>
            <person name="Sacchi C.T."/>
            <person name="Campos K.R."/>
        </authorList>
    </citation>
    <scope>NUCLEOTIDE SEQUENCE</scope>
    <source>
        <strain evidence="2">1189_21</strain>
    </source>
</reference>
<evidence type="ECO:0000313" key="2">
    <source>
        <dbReference type="EMBL" id="MDS0898855.1"/>
    </source>
</evidence>
<gene>
    <name evidence="2" type="ORF">OSC06_12810</name>
</gene>
<protein>
    <submittedName>
        <fullName evidence="2">Uncharacterized protein</fullName>
    </submittedName>
</protein>
<feature type="transmembrane region" description="Helical" evidence="1">
    <location>
        <begin position="21"/>
        <end position="41"/>
    </location>
</feature>
<dbReference type="AlphaFoldDB" id="A0AAE4FEY5"/>
<feature type="transmembrane region" description="Helical" evidence="1">
    <location>
        <begin position="47"/>
        <end position="69"/>
    </location>
</feature>
<dbReference type="EMBL" id="JAPKIY010000019">
    <property type="protein sequence ID" value="MDS0898855.1"/>
    <property type="molecule type" value="Genomic_DNA"/>
</dbReference>
<name>A0AAE4FEY5_MORMO</name>
<evidence type="ECO:0000313" key="3">
    <source>
        <dbReference type="Proteomes" id="UP001182247"/>
    </source>
</evidence>